<protein>
    <submittedName>
        <fullName evidence="1">Imm49 family immunity protein</fullName>
    </submittedName>
</protein>
<comment type="caution">
    <text evidence="1">The sequence shown here is derived from an EMBL/GenBank/DDBJ whole genome shotgun (WGS) entry which is preliminary data.</text>
</comment>
<dbReference type="EMBL" id="JBHSNG010000030">
    <property type="protein sequence ID" value="MFC5583036.1"/>
    <property type="molecule type" value="Genomic_DNA"/>
</dbReference>
<dbReference type="InterPro" id="IPR029074">
    <property type="entry name" value="Imm49"/>
</dbReference>
<dbReference type="RefSeq" id="WP_377329687.1">
    <property type="nucleotide sequence ID" value="NZ_JBHSNG010000030.1"/>
</dbReference>
<dbReference type="Proteomes" id="UP001596111">
    <property type="component" value="Unassembled WGS sequence"/>
</dbReference>
<proteinExistence type="predicted"/>
<evidence type="ECO:0000313" key="1">
    <source>
        <dbReference type="EMBL" id="MFC5583036.1"/>
    </source>
</evidence>
<reference evidence="2" key="1">
    <citation type="journal article" date="2019" name="Int. J. Syst. Evol. Microbiol.">
        <title>The Global Catalogue of Microorganisms (GCM) 10K type strain sequencing project: providing services to taxonomists for standard genome sequencing and annotation.</title>
        <authorList>
            <consortium name="The Broad Institute Genomics Platform"/>
            <consortium name="The Broad Institute Genome Sequencing Center for Infectious Disease"/>
            <person name="Wu L."/>
            <person name="Ma J."/>
        </authorList>
    </citation>
    <scope>NUCLEOTIDE SEQUENCE [LARGE SCALE GENOMIC DNA]</scope>
    <source>
        <strain evidence="2">CGMCC 1.13587</strain>
    </source>
</reference>
<accession>A0ABW0T0Z2</accession>
<evidence type="ECO:0000313" key="2">
    <source>
        <dbReference type="Proteomes" id="UP001596111"/>
    </source>
</evidence>
<dbReference type="Pfam" id="PF15575">
    <property type="entry name" value="Imm49"/>
    <property type="match status" value="1"/>
</dbReference>
<gene>
    <name evidence="1" type="ORF">ACFPPB_18130</name>
</gene>
<organism evidence="1 2">
    <name type="scientific">Rhodanobacter terrae</name>
    <dbReference type="NCBI Taxonomy" id="418647"/>
    <lineage>
        <taxon>Bacteria</taxon>
        <taxon>Pseudomonadati</taxon>
        <taxon>Pseudomonadota</taxon>
        <taxon>Gammaproteobacteria</taxon>
        <taxon>Lysobacterales</taxon>
        <taxon>Rhodanobacteraceae</taxon>
        <taxon>Rhodanobacter</taxon>
    </lineage>
</organism>
<sequence>MSLNTADYAQSVAQGLPHVGAHLEKLTRETEIDLRYIDSNSGDPEACKTDRRRHAECASLIAWFGDQNLVSCKQWAYVAGKLDRILYQKNPSRGIWGALGERNAMLWPLLSDHPQLVAWFGAFDAIDVKRAVKGGTFEFETYQSKLALRGEWDKLGERSERFLADVPKRMERFAPDNRFHLALARGDVSAMESALTEMVTPQAIRWRTEHEGYTGWFIIREAVIYAKIAWRHGYQVTVDTPWIPAAWLPVAQLAAYHDPYPFMQTFDIDTPIQL</sequence>
<keyword evidence="2" id="KW-1185">Reference proteome</keyword>
<name>A0ABW0T0Z2_9GAMM</name>